<gene>
    <name evidence="1" type="ORF">BUALT_Bualt02G0009200</name>
</gene>
<keyword evidence="2" id="KW-1185">Reference proteome</keyword>
<protein>
    <submittedName>
        <fullName evidence="1">Uncharacterized protein</fullName>
    </submittedName>
</protein>
<evidence type="ECO:0000313" key="1">
    <source>
        <dbReference type="EMBL" id="KAG8387322.1"/>
    </source>
</evidence>
<dbReference type="Proteomes" id="UP000826271">
    <property type="component" value="Unassembled WGS sequence"/>
</dbReference>
<organism evidence="1 2">
    <name type="scientific">Buddleja alternifolia</name>
    <dbReference type="NCBI Taxonomy" id="168488"/>
    <lineage>
        <taxon>Eukaryota</taxon>
        <taxon>Viridiplantae</taxon>
        <taxon>Streptophyta</taxon>
        <taxon>Embryophyta</taxon>
        <taxon>Tracheophyta</taxon>
        <taxon>Spermatophyta</taxon>
        <taxon>Magnoliopsida</taxon>
        <taxon>eudicotyledons</taxon>
        <taxon>Gunneridae</taxon>
        <taxon>Pentapetalae</taxon>
        <taxon>asterids</taxon>
        <taxon>lamiids</taxon>
        <taxon>Lamiales</taxon>
        <taxon>Scrophulariaceae</taxon>
        <taxon>Buddlejeae</taxon>
        <taxon>Buddleja</taxon>
    </lineage>
</organism>
<reference evidence="1" key="1">
    <citation type="submission" date="2019-10" db="EMBL/GenBank/DDBJ databases">
        <authorList>
            <person name="Zhang R."/>
            <person name="Pan Y."/>
            <person name="Wang J."/>
            <person name="Ma R."/>
            <person name="Yu S."/>
        </authorList>
    </citation>
    <scope>NUCLEOTIDE SEQUENCE</scope>
    <source>
        <strain evidence="1">LA-IB0</strain>
        <tissue evidence="1">Leaf</tissue>
    </source>
</reference>
<proteinExistence type="predicted"/>
<evidence type="ECO:0000313" key="2">
    <source>
        <dbReference type="Proteomes" id="UP000826271"/>
    </source>
</evidence>
<name>A0AAV6Y4F6_9LAMI</name>
<dbReference type="AlphaFoldDB" id="A0AAV6Y4F6"/>
<dbReference type="EMBL" id="WHWC01000002">
    <property type="protein sequence ID" value="KAG8387322.1"/>
    <property type="molecule type" value="Genomic_DNA"/>
</dbReference>
<comment type="caution">
    <text evidence="1">The sequence shown here is derived from an EMBL/GenBank/DDBJ whole genome shotgun (WGS) entry which is preliminary data.</text>
</comment>
<sequence>MILEKFLIVFNHVKDSIIIPFGEETKTLELLQRKPALRFCCLLTCLKVVIHWRLVSGHTLLSYDEITLCTTSGNVSNIILRSCDFIESMAYLQNNEPDCYKAWDSENQWHYTTQERRKLMIRIFRPWRWHATPWEACPVIAETLHEGNEYGVLLPHKLFWLLKLTMSKFCKTQTLLFGTLHSFKLRTASYYLCAQKKSFEDSEVAKIRSLFHSIQKLWTRLQFAYEIFYMQLAVSVKYALYFAVPLEGFKALQGISILYTYFSILQACKFSVFIVRMHDSLLSKIEYYTMSVLSPDDKIFSGRTLLSYDGNELNGDTVYGALFSNAELRVLAMQGVCMSSYIIGKADDNDFEIIQRLEEMYQMLLGRLGFEKQNLMVKLGATKLGSWPALSSVANEKNSTFIVEMWFRWHATLWEACLVIAKARCKLYYLAHCIASSLAASCNIWHSSQCFDKTPDTWVFNTTSRKYEGSGSALGISSNFHVFTSFFPCVLNCDDKCDGMDPTVKYSFKFSELAEKIASLEIEIQVRKECIYFVGSTLIVMG</sequence>
<accession>A0AAV6Y4F6</accession>